<comment type="caution">
    <text evidence="1">The sequence shown here is derived from an EMBL/GenBank/DDBJ whole genome shotgun (WGS) entry which is preliminary data.</text>
</comment>
<protein>
    <submittedName>
        <fullName evidence="1">Uncharacterized protein</fullName>
    </submittedName>
</protein>
<sequence>MLFWSDRCLHGCSIEALAPAVFACIAPRIRKTRTMAEALNNEVWLQDIRNGGGLSWHGIRGFLRLWDCIRNISLADQEDRHIWQLDDSGCYSSKSAYKAYFNGSIIF</sequence>
<accession>A0AAV5BPL6</accession>
<evidence type="ECO:0000313" key="1">
    <source>
        <dbReference type="EMBL" id="GJM87700.1"/>
    </source>
</evidence>
<gene>
    <name evidence="1" type="primary">ga03679</name>
    <name evidence="1" type="ORF">PR202_ga03679</name>
</gene>
<dbReference type="Proteomes" id="UP001054889">
    <property type="component" value="Unassembled WGS sequence"/>
</dbReference>
<dbReference type="EMBL" id="BQKI01000002">
    <property type="protein sequence ID" value="GJM87700.1"/>
    <property type="molecule type" value="Genomic_DNA"/>
</dbReference>
<reference evidence="1" key="1">
    <citation type="journal article" date="2018" name="DNA Res.">
        <title>Multiple hybrid de novo genome assembly of finger millet, an orphan allotetraploid crop.</title>
        <authorList>
            <person name="Hatakeyama M."/>
            <person name="Aluri S."/>
            <person name="Balachadran M.T."/>
            <person name="Sivarajan S.R."/>
            <person name="Patrignani A."/>
            <person name="Gruter S."/>
            <person name="Poveda L."/>
            <person name="Shimizu-Inatsugi R."/>
            <person name="Baeten J."/>
            <person name="Francoijs K.J."/>
            <person name="Nataraja K.N."/>
            <person name="Reddy Y.A.N."/>
            <person name="Phadnis S."/>
            <person name="Ravikumar R.L."/>
            <person name="Schlapbach R."/>
            <person name="Sreeman S.M."/>
            <person name="Shimizu K.K."/>
        </authorList>
    </citation>
    <scope>NUCLEOTIDE SEQUENCE</scope>
</reference>
<keyword evidence="2" id="KW-1185">Reference proteome</keyword>
<proteinExistence type="predicted"/>
<organism evidence="1 2">
    <name type="scientific">Eleusine coracana subsp. coracana</name>
    <dbReference type="NCBI Taxonomy" id="191504"/>
    <lineage>
        <taxon>Eukaryota</taxon>
        <taxon>Viridiplantae</taxon>
        <taxon>Streptophyta</taxon>
        <taxon>Embryophyta</taxon>
        <taxon>Tracheophyta</taxon>
        <taxon>Spermatophyta</taxon>
        <taxon>Magnoliopsida</taxon>
        <taxon>Liliopsida</taxon>
        <taxon>Poales</taxon>
        <taxon>Poaceae</taxon>
        <taxon>PACMAD clade</taxon>
        <taxon>Chloridoideae</taxon>
        <taxon>Cynodonteae</taxon>
        <taxon>Eleusininae</taxon>
        <taxon>Eleusine</taxon>
    </lineage>
</organism>
<evidence type="ECO:0000313" key="2">
    <source>
        <dbReference type="Proteomes" id="UP001054889"/>
    </source>
</evidence>
<name>A0AAV5BPL6_ELECO</name>
<dbReference type="AlphaFoldDB" id="A0AAV5BPL6"/>
<reference evidence="1" key="2">
    <citation type="submission" date="2021-12" db="EMBL/GenBank/DDBJ databases">
        <title>Resequencing data analysis of finger millet.</title>
        <authorList>
            <person name="Hatakeyama M."/>
            <person name="Aluri S."/>
            <person name="Balachadran M.T."/>
            <person name="Sivarajan S.R."/>
            <person name="Poveda L."/>
            <person name="Shimizu-Inatsugi R."/>
            <person name="Schlapbach R."/>
            <person name="Sreeman S.M."/>
            <person name="Shimizu K.K."/>
        </authorList>
    </citation>
    <scope>NUCLEOTIDE SEQUENCE</scope>
</reference>